<feature type="domain" description="Transferrin receptor-like dimerisation" evidence="2">
    <location>
        <begin position="576"/>
        <end position="697"/>
    </location>
</feature>
<dbReference type="SUPFAM" id="SSF53187">
    <property type="entry name" value="Zn-dependent exopeptidases"/>
    <property type="match status" value="1"/>
</dbReference>
<name>A0ABQ1B6C9_9EURO</name>
<dbReference type="InterPro" id="IPR046450">
    <property type="entry name" value="PA_dom_sf"/>
</dbReference>
<dbReference type="Gene3D" id="3.40.630.10">
    <property type="entry name" value="Zn peptidases"/>
    <property type="match status" value="1"/>
</dbReference>
<dbReference type="PANTHER" id="PTHR10404:SF46">
    <property type="entry name" value="VACUOLAR PROTEIN SORTING-ASSOCIATED PROTEIN 70"/>
    <property type="match status" value="1"/>
</dbReference>
<dbReference type="Gene3D" id="1.20.930.40">
    <property type="entry name" value="Transferrin receptor-like, dimerisation domain"/>
    <property type="match status" value="1"/>
</dbReference>
<evidence type="ECO:0000259" key="2">
    <source>
        <dbReference type="Pfam" id="PF04253"/>
    </source>
</evidence>
<dbReference type="InterPro" id="IPR007365">
    <property type="entry name" value="TFR-like_dimer_dom"/>
</dbReference>
<evidence type="ECO:0000256" key="1">
    <source>
        <dbReference type="ARBA" id="ARBA00005634"/>
    </source>
</evidence>
<comment type="caution">
    <text evidence="4">The sequence shown here is derived from an EMBL/GenBank/DDBJ whole genome shotgun (WGS) entry which is preliminary data.</text>
</comment>
<dbReference type="Pfam" id="PF04389">
    <property type="entry name" value="Peptidase_M28"/>
    <property type="match status" value="1"/>
</dbReference>
<dbReference type="SUPFAM" id="SSF52025">
    <property type="entry name" value="PA domain"/>
    <property type="match status" value="1"/>
</dbReference>
<dbReference type="InterPro" id="IPR039373">
    <property type="entry name" value="Peptidase_M28B"/>
</dbReference>
<comment type="similarity">
    <text evidence="1">Belongs to the peptidase M28 family. M28B subfamily.</text>
</comment>
<dbReference type="Pfam" id="PF04253">
    <property type="entry name" value="TFR_dimer"/>
    <property type="match status" value="1"/>
</dbReference>
<evidence type="ECO:0000313" key="5">
    <source>
        <dbReference type="Proteomes" id="UP000465266"/>
    </source>
</evidence>
<dbReference type="SUPFAM" id="SSF47672">
    <property type="entry name" value="Transferrin receptor-like dimerisation domain"/>
    <property type="match status" value="1"/>
</dbReference>
<accession>A0ABQ1B6C9</accession>
<protein>
    <submittedName>
        <fullName evidence="4">Dethiobiotin synthase BioD</fullName>
    </submittedName>
</protein>
<dbReference type="CDD" id="cd08022">
    <property type="entry name" value="M28_PSMA_like"/>
    <property type="match status" value="1"/>
</dbReference>
<dbReference type="InterPro" id="IPR007484">
    <property type="entry name" value="Peptidase_M28"/>
</dbReference>
<gene>
    <name evidence="4" type="ORF">IFM53868_07088</name>
</gene>
<dbReference type="EMBL" id="BLKG01000088">
    <property type="protein sequence ID" value="GFF93142.1"/>
    <property type="molecule type" value="Genomic_DNA"/>
</dbReference>
<evidence type="ECO:0000259" key="3">
    <source>
        <dbReference type="Pfam" id="PF04389"/>
    </source>
</evidence>
<feature type="domain" description="Peptidase M28" evidence="3">
    <location>
        <begin position="330"/>
        <end position="515"/>
    </location>
</feature>
<keyword evidence="5" id="KW-1185">Reference proteome</keyword>
<proteinExistence type="inferred from homology"/>
<sequence length="700" mass="77632">MKFPVQQPQSRRASRPKWTLLLLVLIVIYYGLRWKGCRPHSFDLDQTLLSVPSAEHTRNWSTFYTTGSHLPGQGFHQAQWTQARWKEFGLEETQIVGYDAELPMPTGQQRVALLQGSDVVYEAPLVDAGGEFIPAWYGFSANGNITAPYVFANFGYEEDFEALEQANISLAGKIAVLKIADVSPYLREQGINLFRTFQIRNCENRGLAGALIYPDPQNDGPFTVMNGYKPFPDGPARPPSLIERGTVGGINDVRKGYLPKIPAMPISYADAIPILTALNGYGPLASDLSERWHGGGLGTYGVQYNVGPSPKNISLNMVNHAVFNPGKVHNVIATIPGSVSDEVVVVGNHRDAWGPGAGDGNSGSAALNEVVRSFGVALRHGWRPYRTLVFASWEGEEFDQVGSMAWLEENMPWVKATNVAYLNVVVSGAGTSLHVKASPLLYRVVREATKLVQSPNQTVPGQTVFDVWDKYFTTPGGGDAIWFQGGACISTMDFGFIPAVGDKPFLYHSGFDTVEWMERFGDPGWRYHVATAKLWSLMTARLTEPSVLLMDASDYPVALQGWLDGLRLDKPWSGFNLTVLYNAVDRFSHAAKKFDAYAASLAIYKRSWWKLWCLDGPKAATKGVNHRYMAIERAFDYEQGMDNYSLYRHVLYEPSAWYGDTPAFPGLTKSLKLGNFTNAERWRDVVAERVNNAATLLEGH</sequence>
<evidence type="ECO:0000313" key="4">
    <source>
        <dbReference type="EMBL" id="GFF93142.1"/>
    </source>
</evidence>
<dbReference type="Gene3D" id="3.50.30.30">
    <property type="match status" value="1"/>
</dbReference>
<reference evidence="4 5" key="1">
    <citation type="submission" date="2020-01" db="EMBL/GenBank/DDBJ databases">
        <title>Draft genome sequence of Aspergillus udagawae IFM 53868.</title>
        <authorList>
            <person name="Takahashi H."/>
            <person name="Yaguchi T."/>
        </authorList>
    </citation>
    <scope>NUCLEOTIDE SEQUENCE [LARGE SCALE GENOMIC DNA]</scope>
    <source>
        <strain evidence="4 5">IFM 53868</strain>
    </source>
</reference>
<dbReference type="PANTHER" id="PTHR10404">
    <property type="entry name" value="N-ACETYLATED-ALPHA-LINKED ACIDIC DIPEPTIDASE"/>
    <property type="match status" value="1"/>
</dbReference>
<dbReference type="InterPro" id="IPR036757">
    <property type="entry name" value="TFR-like_dimer_dom_sf"/>
</dbReference>
<organism evidence="4 5">
    <name type="scientific">Aspergillus udagawae</name>
    <dbReference type="NCBI Taxonomy" id="91492"/>
    <lineage>
        <taxon>Eukaryota</taxon>
        <taxon>Fungi</taxon>
        <taxon>Dikarya</taxon>
        <taxon>Ascomycota</taxon>
        <taxon>Pezizomycotina</taxon>
        <taxon>Eurotiomycetes</taxon>
        <taxon>Eurotiomycetidae</taxon>
        <taxon>Eurotiales</taxon>
        <taxon>Aspergillaceae</taxon>
        <taxon>Aspergillus</taxon>
        <taxon>Aspergillus subgen. Fumigati</taxon>
    </lineage>
</organism>
<dbReference type="Proteomes" id="UP000465266">
    <property type="component" value="Unassembled WGS sequence"/>
</dbReference>